<keyword evidence="7" id="KW-0804">Transcription</keyword>
<dbReference type="FunFam" id="1.10.10.60:FF:000229">
    <property type="entry name" value="Homeobox-leucine zipper protein HDG1"/>
    <property type="match status" value="1"/>
</dbReference>
<dbReference type="Pfam" id="PF01852">
    <property type="entry name" value="START"/>
    <property type="match status" value="1"/>
</dbReference>
<comment type="similarity">
    <text evidence="2">Belongs to the HD-ZIP homeobox family. Class IV subfamily.</text>
</comment>
<feature type="region of interest" description="Disordered" evidence="12">
    <location>
        <begin position="1"/>
        <end position="60"/>
    </location>
</feature>
<accession>A0A328E0A0</accession>
<evidence type="ECO:0008006" key="17">
    <source>
        <dbReference type="Google" id="ProtNLM"/>
    </source>
</evidence>
<keyword evidence="3" id="KW-0805">Transcription regulation</keyword>
<keyword evidence="8 9" id="KW-0539">Nucleus</keyword>
<keyword evidence="16" id="KW-1185">Reference proteome</keyword>
<dbReference type="GO" id="GO:0008289">
    <property type="term" value="F:lipid binding"/>
    <property type="evidence" value="ECO:0007669"/>
    <property type="project" value="InterPro"/>
</dbReference>
<gene>
    <name evidence="15" type="ORF">DM860_010904</name>
</gene>
<dbReference type="InterPro" id="IPR057993">
    <property type="entry name" value="HD-Zip_IV_C"/>
</dbReference>
<keyword evidence="5 9" id="KW-0238">DNA-binding</keyword>
<evidence type="ECO:0000256" key="5">
    <source>
        <dbReference type="ARBA" id="ARBA00023125"/>
    </source>
</evidence>
<evidence type="ECO:0000256" key="7">
    <source>
        <dbReference type="ARBA" id="ARBA00023163"/>
    </source>
</evidence>
<dbReference type="Proteomes" id="UP000249390">
    <property type="component" value="Unassembled WGS sequence"/>
</dbReference>
<dbReference type="InterPro" id="IPR002913">
    <property type="entry name" value="START_lipid-bd_dom"/>
</dbReference>
<keyword evidence="6 9" id="KW-0371">Homeobox</keyword>
<dbReference type="PANTHER" id="PTHR45654">
    <property type="entry name" value="HOMEOBOX-LEUCINE ZIPPER PROTEIN MERISTEM L1"/>
    <property type="match status" value="1"/>
</dbReference>
<dbReference type="Pfam" id="PF25797">
    <property type="entry name" value="PDF2_C"/>
    <property type="match status" value="1"/>
</dbReference>
<keyword evidence="4 11" id="KW-0175">Coiled coil</keyword>
<feature type="region of interest" description="Disordered" evidence="12">
    <location>
        <begin position="87"/>
        <end position="124"/>
    </location>
</feature>
<sequence>MTTAKTVGGSVDSSGGGGGVSARKVAEIPYSCTMTSQPQRVDPPVVQTRPTPKSSPLSVFLKPKLEGGLGMIGENFDPGVMGRISREEGYESRSGSENFEGASGEDQDPATDKKSSKRKKYHRHTPYQIQELESAFKDNPHLEEKARLELGRRLNLESKQVKFWFQNKRTQMKAQLERHENAILKQENDKLRIENIAMKEAMNSPICNQCGGQAMLGDVHVEEHHLRIENARLRDELNRICVLANKFLGKPFLPLTNPIGDSGLELAVGRSNFGGMTPGVDASMPLGLDFGLEASYDKSMLMELGFTAMNELLKLAEAGEPLWFRSLDGNGEALNLEEYERSFHCCIGMRGPNFITEATRTTGTVMFNCMAIVETLMDADRWAEMFTGIVGRASTVDVISSNSSGSRNGSLQLMQAELQILSPLVPLHNVKFLRFCKHHAEGVWAIVDVSVDGSHPHEFQSCRMLPSGCIVQDLLNGYSKVIWIQHMEYDESGVHNFFRALIRSGLGLGAQRWLATLQRQCECLDVIMSSSSIPTPESSAAISPSGRRSIASLAQRMTRSFCAVVCANIYKWDAIQTGSGDDPASARLNMRHSAGEPGDSPGVVLSATKTIWLPIARPHLFDFLRNEETRSQWDALSNHTLQQIIHIPKGRNDSSNLISLYCNTASANVSQNRTLILQESCSDASGSIITYTSVGVQEMTVVMNGGDSSSVALLPSGFSIVSDCFDNSGWPDQSKGTLSDRGGNNGGTGSLLTIGVQMLVSSSPGAKLTMESVQTVNTLISRMVLDIKAAFHCN</sequence>
<dbReference type="PROSITE" id="PS50071">
    <property type="entry name" value="HOMEOBOX_2"/>
    <property type="match status" value="1"/>
</dbReference>
<dbReference type="EMBL" id="NQVE01000050">
    <property type="protein sequence ID" value="RAL51402.1"/>
    <property type="molecule type" value="Genomic_DNA"/>
</dbReference>
<feature type="domain" description="Homeobox" evidence="13">
    <location>
        <begin position="115"/>
        <end position="175"/>
    </location>
</feature>
<protein>
    <recommendedName>
        <fullName evidence="17">Homeobox domain-containing protein</fullName>
    </recommendedName>
</protein>
<dbReference type="Gene3D" id="1.10.10.60">
    <property type="entry name" value="Homeodomain-like"/>
    <property type="match status" value="1"/>
</dbReference>
<evidence type="ECO:0000256" key="3">
    <source>
        <dbReference type="ARBA" id="ARBA00023015"/>
    </source>
</evidence>
<dbReference type="AlphaFoldDB" id="A0A328E0A0"/>
<reference evidence="15 16" key="1">
    <citation type="submission" date="2018-06" db="EMBL/GenBank/DDBJ databases">
        <title>The Genome of Cuscuta australis (Dodder) Provides Insight into the Evolution of Plant Parasitism.</title>
        <authorList>
            <person name="Liu H."/>
        </authorList>
    </citation>
    <scope>NUCLEOTIDE SEQUENCE [LARGE SCALE GENOMIC DNA]</scope>
    <source>
        <strain evidence="16">cv. Yunnan</strain>
        <tissue evidence="15">Vines</tissue>
    </source>
</reference>
<comment type="caution">
    <text evidence="15">The sequence shown here is derived from an EMBL/GenBank/DDBJ whole genome shotgun (WGS) entry which is preliminary data.</text>
</comment>
<dbReference type="SMART" id="SM00389">
    <property type="entry name" value="HOX"/>
    <property type="match status" value="1"/>
</dbReference>
<evidence type="ECO:0000256" key="12">
    <source>
        <dbReference type="SAM" id="MobiDB-lite"/>
    </source>
</evidence>
<evidence type="ECO:0000313" key="15">
    <source>
        <dbReference type="EMBL" id="RAL51402.1"/>
    </source>
</evidence>
<dbReference type="InterPro" id="IPR009057">
    <property type="entry name" value="Homeodomain-like_sf"/>
</dbReference>
<dbReference type="SUPFAM" id="SSF55961">
    <property type="entry name" value="Bet v1-like"/>
    <property type="match status" value="2"/>
</dbReference>
<organism evidence="15 16">
    <name type="scientific">Cuscuta australis</name>
    <dbReference type="NCBI Taxonomy" id="267555"/>
    <lineage>
        <taxon>Eukaryota</taxon>
        <taxon>Viridiplantae</taxon>
        <taxon>Streptophyta</taxon>
        <taxon>Embryophyta</taxon>
        <taxon>Tracheophyta</taxon>
        <taxon>Spermatophyta</taxon>
        <taxon>Magnoliopsida</taxon>
        <taxon>eudicotyledons</taxon>
        <taxon>Gunneridae</taxon>
        <taxon>Pentapetalae</taxon>
        <taxon>asterids</taxon>
        <taxon>lamiids</taxon>
        <taxon>Solanales</taxon>
        <taxon>Convolvulaceae</taxon>
        <taxon>Cuscuteae</taxon>
        <taxon>Cuscuta</taxon>
        <taxon>Cuscuta subgen. Grammica</taxon>
        <taxon>Cuscuta sect. Cleistogrammica</taxon>
    </lineage>
</organism>
<dbReference type="InterPro" id="IPR042160">
    <property type="entry name" value="HD-Zip_IV"/>
</dbReference>
<feature type="compositionally biased region" description="Polar residues" evidence="12">
    <location>
        <begin position="48"/>
        <end position="57"/>
    </location>
</feature>
<dbReference type="InterPro" id="IPR001356">
    <property type="entry name" value="HD"/>
</dbReference>
<dbReference type="CDD" id="cd00086">
    <property type="entry name" value="homeodomain"/>
    <property type="match status" value="1"/>
</dbReference>
<proteinExistence type="inferred from homology"/>
<name>A0A328E0A0_9ASTE</name>
<dbReference type="PANTHER" id="PTHR45654:SF69">
    <property type="entry name" value="HOMEOBOX-LEUCINE ZIPPER PROTEIN ANTHOCYANINLESS 2-LIKE"/>
    <property type="match status" value="1"/>
</dbReference>
<dbReference type="CDD" id="cd08875">
    <property type="entry name" value="START_ArGLABRA2_like"/>
    <property type="match status" value="1"/>
</dbReference>
<comment type="subcellular location">
    <subcellularLocation>
        <location evidence="1 9 10">Nucleus</location>
    </subcellularLocation>
</comment>
<evidence type="ECO:0000256" key="2">
    <source>
        <dbReference type="ARBA" id="ARBA00006789"/>
    </source>
</evidence>
<evidence type="ECO:0000256" key="11">
    <source>
        <dbReference type="SAM" id="Coils"/>
    </source>
</evidence>
<evidence type="ECO:0000256" key="6">
    <source>
        <dbReference type="ARBA" id="ARBA00023155"/>
    </source>
</evidence>
<dbReference type="GO" id="GO:0005634">
    <property type="term" value="C:nucleus"/>
    <property type="evidence" value="ECO:0007669"/>
    <property type="project" value="UniProtKB-SubCell"/>
</dbReference>
<dbReference type="SMART" id="SM00234">
    <property type="entry name" value="START"/>
    <property type="match status" value="1"/>
</dbReference>
<evidence type="ECO:0000313" key="16">
    <source>
        <dbReference type="Proteomes" id="UP000249390"/>
    </source>
</evidence>
<dbReference type="SUPFAM" id="SSF46689">
    <property type="entry name" value="Homeodomain-like"/>
    <property type="match status" value="1"/>
</dbReference>
<evidence type="ECO:0000256" key="8">
    <source>
        <dbReference type="ARBA" id="ARBA00023242"/>
    </source>
</evidence>
<evidence type="ECO:0000259" key="13">
    <source>
        <dbReference type="PROSITE" id="PS50071"/>
    </source>
</evidence>
<dbReference type="PROSITE" id="PS50848">
    <property type="entry name" value="START"/>
    <property type="match status" value="1"/>
</dbReference>
<feature type="compositionally biased region" description="Basic residues" evidence="12">
    <location>
        <begin position="115"/>
        <end position="124"/>
    </location>
</feature>
<evidence type="ECO:0000256" key="1">
    <source>
        <dbReference type="ARBA" id="ARBA00004123"/>
    </source>
</evidence>
<feature type="DNA-binding region" description="Homeobox" evidence="9">
    <location>
        <begin position="117"/>
        <end position="176"/>
    </location>
</feature>
<dbReference type="Pfam" id="PF00046">
    <property type="entry name" value="Homeodomain"/>
    <property type="match status" value="1"/>
</dbReference>
<feature type="coiled-coil region" evidence="11">
    <location>
        <begin position="169"/>
        <end position="201"/>
    </location>
</feature>
<feature type="domain" description="START" evidence="14">
    <location>
        <begin position="294"/>
        <end position="526"/>
    </location>
</feature>
<evidence type="ECO:0000256" key="4">
    <source>
        <dbReference type="ARBA" id="ARBA00023054"/>
    </source>
</evidence>
<dbReference type="GO" id="GO:0003677">
    <property type="term" value="F:DNA binding"/>
    <property type="evidence" value="ECO:0007669"/>
    <property type="project" value="UniProtKB-UniRule"/>
</dbReference>
<evidence type="ECO:0000259" key="14">
    <source>
        <dbReference type="PROSITE" id="PS50848"/>
    </source>
</evidence>
<evidence type="ECO:0000256" key="9">
    <source>
        <dbReference type="PROSITE-ProRule" id="PRU00108"/>
    </source>
</evidence>
<evidence type="ECO:0000256" key="10">
    <source>
        <dbReference type="RuleBase" id="RU000682"/>
    </source>
</evidence>